<dbReference type="OrthoDB" id="6088965at2"/>
<dbReference type="STRING" id="1232683.ADIMK_1733"/>
<name>A0A081FZP3_9GAMM</name>
<evidence type="ECO:0000313" key="2">
    <source>
        <dbReference type="Proteomes" id="UP000028252"/>
    </source>
</evidence>
<proteinExistence type="predicted"/>
<organism evidence="1 2">
    <name type="scientific">Marinobacterium lacunae</name>
    <dbReference type="NCBI Taxonomy" id="1232683"/>
    <lineage>
        <taxon>Bacteria</taxon>
        <taxon>Pseudomonadati</taxon>
        <taxon>Pseudomonadota</taxon>
        <taxon>Gammaproteobacteria</taxon>
        <taxon>Oceanospirillales</taxon>
        <taxon>Oceanospirillaceae</taxon>
        <taxon>Marinobacterium</taxon>
    </lineage>
</organism>
<evidence type="ECO:0008006" key="3">
    <source>
        <dbReference type="Google" id="ProtNLM"/>
    </source>
</evidence>
<dbReference type="InterPro" id="IPR048156">
    <property type="entry name" value="PA2817-like"/>
</dbReference>
<dbReference type="Proteomes" id="UP000028252">
    <property type="component" value="Unassembled WGS sequence"/>
</dbReference>
<sequence>MTDFHTYHLNLLKLAYNNLIKQPPFDDPAITSVDAEFLEQFAALTEGFEQHEPWVYEEGPLLISRLVRAYPHLVHLVARDLFWLFGGDCLHHMPDEELALFSQLDEARAEAERKGEAFDYLAERTRLFN</sequence>
<dbReference type="RefSeq" id="WP_036186382.1">
    <property type="nucleotide sequence ID" value="NZ_JMQN01000021.1"/>
</dbReference>
<evidence type="ECO:0000313" key="1">
    <source>
        <dbReference type="EMBL" id="KEA63998.1"/>
    </source>
</evidence>
<gene>
    <name evidence="1" type="ORF">ADIMK_1733</name>
</gene>
<dbReference type="EMBL" id="JMQN01000021">
    <property type="protein sequence ID" value="KEA63998.1"/>
    <property type="molecule type" value="Genomic_DNA"/>
</dbReference>
<keyword evidence="2" id="KW-1185">Reference proteome</keyword>
<dbReference type="NCBIfam" id="NF041512">
    <property type="entry name" value="PA2817_fam"/>
    <property type="match status" value="1"/>
</dbReference>
<reference evidence="1 2" key="1">
    <citation type="submission" date="2014-04" db="EMBL/GenBank/DDBJ databases">
        <title>Marinobacterium kochiensis sp. nov., isolated from sediment sample collected from Kochi backwaters in Kerala, India.</title>
        <authorList>
            <person name="Singh A."/>
            <person name="Pinnaka A.K."/>
        </authorList>
    </citation>
    <scope>NUCLEOTIDE SEQUENCE [LARGE SCALE GENOMIC DNA]</scope>
    <source>
        <strain evidence="1 2">AK27</strain>
    </source>
</reference>
<comment type="caution">
    <text evidence="1">The sequence shown here is derived from an EMBL/GenBank/DDBJ whole genome shotgun (WGS) entry which is preliminary data.</text>
</comment>
<protein>
    <recommendedName>
        <fullName evidence="3">Dehydrogenase</fullName>
    </recommendedName>
</protein>
<dbReference type="eggNOG" id="ENOG5032XDG">
    <property type="taxonomic scope" value="Bacteria"/>
</dbReference>
<accession>A0A081FZP3</accession>
<dbReference type="AlphaFoldDB" id="A0A081FZP3"/>
<dbReference type="PATRIC" id="fig|1232683.4.peg.1707"/>